<dbReference type="PANTHER" id="PTHR10909">
    <property type="entry name" value="ELECTRON TRANSPORT OXIDOREDUCTASE"/>
    <property type="match status" value="1"/>
</dbReference>
<proteinExistence type="predicted"/>
<dbReference type="Gene3D" id="1.20.140.10">
    <property type="entry name" value="Butyryl-CoA Dehydrogenase, subunit A, domain 3"/>
    <property type="match status" value="1"/>
</dbReference>
<accession>A0AAD7DC43</accession>
<keyword evidence="2" id="KW-1185">Reference proteome</keyword>
<dbReference type="GO" id="GO:0005504">
    <property type="term" value="F:fatty acid binding"/>
    <property type="evidence" value="ECO:0007669"/>
    <property type="project" value="TreeGrafter"/>
</dbReference>
<dbReference type="GO" id="GO:0055088">
    <property type="term" value="P:lipid homeostasis"/>
    <property type="evidence" value="ECO:0007669"/>
    <property type="project" value="TreeGrafter"/>
</dbReference>
<name>A0AAD7DC43_MYCRO</name>
<sequence>MALALVRAQAIAEAHALTVQDVEMLTPSFWNLHTDHVMALDTAAATLITIQMNLLAQTPNPSIQRLLEDILAFRVQHLTAHYCLTEVAHGLDAINIETTATALPSGGFELHTPHPGAAKIMPPTSPFGIPAVGVVLAKLIVEGQDHGIRPFVLKVKRRPSDGTGLLPPRDGSSPVYHSITILNKVLLPADALLGTVGKRAEDKMAARINHTNTIWRTAVGALALGGPCITDLHRSAFIAGRYSQRRTVGLPDGSRGLIISFRTQHAPILVALFYKVACMNFADQTLDMGVRYAWSTVFKVTAVDHARTANLELSQRCGAQGLFMYNEIFSMHTALQGISIAEGDVLGISIRLVSELLQGCYELPKSTNPTSPLALHEHGLLTENQALLTRIGGHRKAEFNNLIAPKSEGIVRAVGHRMAYDAAVNAGLDPRITSLFLATAITFDPAWYSEKMGFKQDAQAAKENEAISAALPCLDEWLDQTGVERCAQVPILSEANWDTFIQDSKVVFNLYFEFITIGGGRNILASVFPAIIYTRSQQSLDR</sequence>
<dbReference type="GO" id="GO:0003997">
    <property type="term" value="F:acyl-CoA oxidase activity"/>
    <property type="evidence" value="ECO:0007669"/>
    <property type="project" value="InterPro"/>
</dbReference>
<dbReference type="PANTHER" id="PTHR10909:SF382">
    <property type="entry name" value="ACYL-COENZYME A OXIDASE"/>
    <property type="match status" value="1"/>
</dbReference>
<dbReference type="InterPro" id="IPR036250">
    <property type="entry name" value="AcylCo_DH-like_C"/>
</dbReference>
<dbReference type="InterPro" id="IPR046373">
    <property type="entry name" value="Acyl-CoA_Oxase/DH_mid-dom_sf"/>
</dbReference>
<dbReference type="Proteomes" id="UP001221757">
    <property type="component" value="Unassembled WGS sequence"/>
</dbReference>
<evidence type="ECO:0000313" key="2">
    <source>
        <dbReference type="Proteomes" id="UP001221757"/>
    </source>
</evidence>
<dbReference type="EMBL" id="JARKIE010000092">
    <property type="protein sequence ID" value="KAJ7686943.1"/>
    <property type="molecule type" value="Genomic_DNA"/>
</dbReference>
<dbReference type="SUPFAM" id="SSF56645">
    <property type="entry name" value="Acyl-CoA dehydrogenase NM domain-like"/>
    <property type="match status" value="1"/>
</dbReference>
<dbReference type="GO" id="GO:0071949">
    <property type="term" value="F:FAD binding"/>
    <property type="evidence" value="ECO:0007669"/>
    <property type="project" value="InterPro"/>
</dbReference>
<dbReference type="InterPro" id="IPR009100">
    <property type="entry name" value="AcylCoA_DH/oxidase_NM_dom_sf"/>
</dbReference>
<comment type="caution">
    <text evidence="1">The sequence shown here is derived from an EMBL/GenBank/DDBJ whole genome shotgun (WGS) entry which is preliminary data.</text>
</comment>
<protein>
    <recommendedName>
        <fullName evidence="3">Acyl-CoA dehydrogenase NM domain-like protein</fullName>
    </recommendedName>
</protein>
<evidence type="ECO:0008006" key="3">
    <source>
        <dbReference type="Google" id="ProtNLM"/>
    </source>
</evidence>
<dbReference type="GO" id="GO:0005777">
    <property type="term" value="C:peroxisome"/>
    <property type="evidence" value="ECO:0007669"/>
    <property type="project" value="InterPro"/>
</dbReference>
<reference evidence="1" key="1">
    <citation type="submission" date="2023-03" db="EMBL/GenBank/DDBJ databases">
        <title>Massive genome expansion in bonnet fungi (Mycena s.s.) driven by repeated elements and novel gene families across ecological guilds.</title>
        <authorList>
            <consortium name="Lawrence Berkeley National Laboratory"/>
            <person name="Harder C.B."/>
            <person name="Miyauchi S."/>
            <person name="Viragh M."/>
            <person name="Kuo A."/>
            <person name="Thoen E."/>
            <person name="Andreopoulos B."/>
            <person name="Lu D."/>
            <person name="Skrede I."/>
            <person name="Drula E."/>
            <person name="Henrissat B."/>
            <person name="Morin E."/>
            <person name="Kohler A."/>
            <person name="Barry K."/>
            <person name="LaButti K."/>
            <person name="Morin E."/>
            <person name="Salamov A."/>
            <person name="Lipzen A."/>
            <person name="Mereny Z."/>
            <person name="Hegedus B."/>
            <person name="Baldrian P."/>
            <person name="Stursova M."/>
            <person name="Weitz H."/>
            <person name="Taylor A."/>
            <person name="Grigoriev I.V."/>
            <person name="Nagy L.G."/>
            <person name="Martin F."/>
            <person name="Kauserud H."/>
        </authorList>
    </citation>
    <scope>NUCLEOTIDE SEQUENCE</scope>
    <source>
        <strain evidence="1">CBHHK067</strain>
    </source>
</reference>
<dbReference type="SUPFAM" id="SSF47203">
    <property type="entry name" value="Acyl-CoA dehydrogenase C-terminal domain-like"/>
    <property type="match status" value="1"/>
</dbReference>
<gene>
    <name evidence="1" type="ORF">B0H17DRAFT_1302600</name>
</gene>
<evidence type="ECO:0000313" key="1">
    <source>
        <dbReference type="EMBL" id="KAJ7686943.1"/>
    </source>
</evidence>
<dbReference type="GO" id="GO:0033540">
    <property type="term" value="P:fatty acid beta-oxidation using acyl-CoA oxidase"/>
    <property type="evidence" value="ECO:0007669"/>
    <property type="project" value="TreeGrafter"/>
</dbReference>
<dbReference type="InterPro" id="IPR012258">
    <property type="entry name" value="Acyl-CoA_oxidase"/>
</dbReference>
<dbReference type="Gene3D" id="2.40.110.10">
    <property type="entry name" value="Butyryl-CoA Dehydrogenase, subunit A, domain 2"/>
    <property type="match status" value="1"/>
</dbReference>
<organism evidence="1 2">
    <name type="scientific">Mycena rosella</name>
    <name type="common">Pink bonnet</name>
    <name type="synonym">Agaricus rosellus</name>
    <dbReference type="NCBI Taxonomy" id="1033263"/>
    <lineage>
        <taxon>Eukaryota</taxon>
        <taxon>Fungi</taxon>
        <taxon>Dikarya</taxon>
        <taxon>Basidiomycota</taxon>
        <taxon>Agaricomycotina</taxon>
        <taxon>Agaricomycetes</taxon>
        <taxon>Agaricomycetidae</taxon>
        <taxon>Agaricales</taxon>
        <taxon>Marasmiineae</taxon>
        <taxon>Mycenaceae</taxon>
        <taxon>Mycena</taxon>
    </lineage>
</organism>
<dbReference type="AlphaFoldDB" id="A0AAD7DC43"/>